<organism evidence="1 2">
    <name type="scientific">Scardovia inopinata F0304</name>
    <dbReference type="NCBI Taxonomy" id="641146"/>
    <lineage>
        <taxon>Bacteria</taxon>
        <taxon>Bacillati</taxon>
        <taxon>Actinomycetota</taxon>
        <taxon>Actinomycetes</taxon>
        <taxon>Bifidobacteriales</taxon>
        <taxon>Bifidobacteriaceae</taxon>
        <taxon>Scardovia</taxon>
    </lineage>
</organism>
<proteinExistence type="predicted"/>
<dbReference type="Proteomes" id="UP000005777">
    <property type="component" value="Unassembled WGS sequence"/>
</dbReference>
<name>W1MXB2_SCAIO</name>
<protein>
    <submittedName>
        <fullName evidence="1">Uncharacterized protein</fullName>
    </submittedName>
</protein>
<evidence type="ECO:0000313" key="2">
    <source>
        <dbReference type="Proteomes" id="UP000005777"/>
    </source>
</evidence>
<sequence length="63" mass="7105">MQVSVITHQSRPTIYRINQWVDTGKIFLNGSNTLVSLEVFEEDIACVWLLGLCAHSSVSVIWV</sequence>
<dbReference type="EMBL" id="ADCX01000004">
    <property type="protein sequence ID" value="EQW16359.1"/>
    <property type="molecule type" value="Genomic_DNA"/>
</dbReference>
<accession>W1MXB2</accession>
<comment type="caution">
    <text evidence="1">The sequence shown here is derived from an EMBL/GenBank/DDBJ whole genome shotgun (WGS) entry which is preliminary data.</text>
</comment>
<evidence type="ECO:0000313" key="1">
    <source>
        <dbReference type="EMBL" id="EQW16359.1"/>
    </source>
</evidence>
<keyword evidence="2" id="KW-1185">Reference proteome</keyword>
<dbReference type="AlphaFoldDB" id="W1MXB2"/>
<reference evidence="1 2" key="1">
    <citation type="submission" date="2012-01" db="EMBL/GenBank/DDBJ databases">
        <title>The Genome Sequence of Scardovia inopinata F0304.</title>
        <authorList>
            <consortium name="The Broad Institute Genome Sequencing Platform"/>
            <person name="Ward D."/>
            <person name="Earl A."/>
            <person name="Feldgarden M."/>
            <person name="Gevers D."/>
            <person name="Young S."/>
            <person name="Zeng Q."/>
            <person name="Koehrsen M."/>
            <person name="Alvarado L."/>
            <person name="Berlin A.M."/>
            <person name="Borenstein D."/>
            <person name="Chapman S.B."/>
            <person name="Chen Z."/>
            <person name="Engels R."/>
            <person name="Freedman E."/>
            <person name="Gellesch M."/>
            <person name="Goldberg J."/>
            <person name="Griggs A."/>
            <person name="Gujja S."/>
            <person name="Heilman E.R."/>
            <person name="Heiman D.I."/>
            <person name="Hepburn T.A."/>
            <person name="Howarth C."/>
            <person name="Jen D."/>
            <person name="Larson L."/>
            <person name="Mehta T."/>
            <person name="Park D."/>
            <person name="Pearson M."/>
            <person name="Richards J."/>
            <person name="Roberts A."/>
            <person name="Saif S."/>
            <person name="Shea T.D."/>
            <person name="Shenoy N."/>
            <person name="Sisk P."/>
            <person name="Stolte C."/>
            <person name="Sykes S.N."/>
            <person name="Walk T."/>
            <person name="White J."/>
            <person name="Yandava C."/>
            <person name="Izard J."/>
            <person name="Baranova O.V."/>
            <person name="Blanton J.M."/>
            <person name="Tanner A.C."/>
            <person name="Dewhirst F."/>
            <person name="Haas B."/>
            <person name="Nusbaum C."/>
            <person name="Birren B."/>
        </authorList>
    </citation>
    <scope>NUCLEOTIDE SEQUENCE [LARGE SCALE GENOMIC DNA]</scope>
    <source>
        <strain evidence="1 2">F0304</strain>
    </source>
</reference>
<dbReference type="HOGENOM" id="CLU_2883374_0_0_11"/>
<gene>
    <name evidence="1" type="ORF">HMPREF9020_01535</name>
</gene>